<dbReference type="Pfam" id="PF01382">
    <property type="entry name" value="Avidin"/>
    <property type="match status" value="1"/>
</dbReference>
<comment type="function">
    <text evidence="9">Forms a strong non-covalent specific complex with biotin.</text>
</comment>
<dbReference type="PANTHER" id="PTHR34399">
    <property type="entry name" value="AVIDIN-RELATED"/>
    <property type="match status" value="1"/>
</dbReference>
<keyword evidence="11" id="KW-1185">Reference proteome</keyword>
<dbReference type="InterPro" id="IPR005468">
    <property type="entry name" value="Avidin/str"/>
</dbReference>
<comment type="similarity">
    <text evidence="2 9">Belongs to the avidin/streptavidin family.</text>
</comment>
<keyword evidence="3 9" id="KW-0964">Secreted</keyword>
<dbReference type="PANTHER" id="PTHR34399:SF3">
    <property type="entry name" value="AVID PROTEIN-RELATED"/>
    <property type="match status" value="1"/>
</dbReference>
<feature type="signal peptide" evidence="9">
    <location>
        <begin position="1"/>
        <end position="16"/>
    </location>
</feature>
<dbReference type="EMBL" id="KL672028">
    <property type="protein sequence ID" value="KFW84154.1"/>
    <property type="molecule type" value="Genomic_DNA"/>
</dbReference>
<keyword evidence="5 8" id="KW-1015">Disulfide bond</keyword>
<dbReference type="InterPro" id="IPR051764">
    <property type="entry name" value="Avidin/Streptavidin-rel"/>
</dbReference>
<feature type="chain" id="PRO_5041484025" description="Avidin" evidence="9">
    <location>
        <begin position="17"/>
        <end position="148"/>
    </location>
</feature>
<name>A0A093SNI2_9PASS</name>
<dbReference type="AlphaFoldDB" id="A0A093SNI2"/>
<protein>
    <recommendedName>
        <fullName evidence="9">Avidin</fullName>
    </recommendedName>
</protein>
<evidence type="ECO:0000313" key="10">
    <source>
        <dbReference type="EMBL" id="KFW84154.1"/>
    </source>
</evidence>
<evidence type="ECO:0000256" key="8">
    <source>
        <dbReference type="PIRSR" id="PIRSR605468-51"/>
    </source>
</evidence>
<dbReference type="PRINTS" id="PR00709">
    <property type="entry name" value="AVIDIN"/>
</dbReference>
<dbReference type="GO" id="GO:0009374">
    <property type="term" value="F:biotin binding"/>
    <property type="evidence" value="ECO:0007669"/>
    <property type="project" value="UniProtKB-UniRule"/>
</dbReference>
<keyword evidence="6 9" id="KW-0325">Glycoprotein</keyword>
<dbReference type="OrthoDB" id="2821340at2759"/>
<dbReference type="InterPro" id="IPR005469">
    <property type="entry name" value="Avidin"/>
</dbReference>
<dbReference type="PROSITE" id="PS51326">
    <property type="entry name" value="AVIDIN_2"/>
    <property type="match status" value="1"/>
</dbReference>
<evidence type="ECO:0000256" key="5">
    <source>
        <dbReference type="ARBA" id="ARBA00023157"/>
    </source>
</evidence>
<dbReference type="Gene3D" id="2.40.128.30">
    <property type="entry name" value="Avidin-like"/>
    <property type="match status" value="1"/>
</dbReference>
<evidence type="ECO:0000256" key="2">
    <source>
        <dbReference type="ARBA" id="ARBA00006297"/>
    </source>
</evidence>
<dbReference type="Proteomes" id="UP000053258">
    <property type="component" value="Unassembled WGS sequence"/>
</dbReference>
<sequence>MVQVTPFFLVLSLALGAPQLLVEKCNLTGNWTNDLGSNMTILAVDEKGNFAGLYNTSVADHPNKIQQSPLVGFLHLTNPIDQPTFGFTVNWAFSESTSVFTGQCFLDKDGKETLKTIWLFRHHMNTTEDNWAGTLVGTNVFTRLRKQE</sequence>
<gene>
    <name evidence="10" type="ORF">N305_08927</name>
</gene>
<accession>A0A093SNI2</accession>
<comment type="subcellular location">
    <subcellularLocation>
        <location evidence="1 9">Secreted</location>
    </subcellularLocation>
</comment>
<dbReference type="GO" id="GO:0005576">
    <property type="term" value="C:extracellular region"/>
    <property type="evidence" value="ECO:0007669"/>
    <property type="project" value="UniProtKB-SubCell"/>
</dbReference>
<evidence type="ECO:0000256" key="4">
    <source>
        <dbReference type="ARBA" id="ARBA00022729"/>
    </source>
</evidence>
<evidence type="ECO:0000256" key="9">
    <source>
        <dbReference type="RuleBase" id="RU369114"/>
    </source>
</evidence>
<proteinExistence type="inferred from homology"/>
<dbReference type="InterPro" id="IPR036896">
    <property type="entry name" value="Avidin-like_sf"/>
</dbReference>
<feature type="disulfide bond" evidence="8">
    <location>
        <begin position="25"/>
        <end position="104"/>
    </location>
</feature>
<keyword evidence="4 9" id="KW-0732">Signal</keyword>
<evidence type="ECO:0000256" key="1">
    <source>
        <dbReference type="ARBA" id="ARBA00004613"/>
    </source>
</evidence>
<reference evidence="10 11" key="1">
    <citation type="submission" date="2014-06" db="EMBL/GenBank/DDBJ databases">
        <title>Genome evolution of avian class.</title>
        <authorList>
            <person name="Zhang G."/>
            <person name="Li C."/>
        </authorList>
    </citation>
    <scope>NUCLEOTIDE SEQUENCE [LARGE SCALE GENOMIC DNA]</scope>
    <source>
        <strain evidence="10">BGI_N305</strain>
    </source>
</reference>
<evidence type="ECO:0000256" key="6">
    <source>
        <dbReference type="ARBA" id="ARBA00023180"/>
    </source>
</evidence>
<keyword evidence="7 9" id="KW-0092">Biotin</keyword>
<dbReference type="SUPFAM" id="SSF50876">
    <property type="entry name" value="Avidin/streptavidin"/>
    <property type="match status" value="1"/>
</dbReference>
<evidence type="ECO:0000256" key="7">
    <source>
        <dbReference type="ARBA" id="ARBA00023267"/>
    </source>
</evidence>
<evidence type="ECO:0000313" key="11">
    <source>
        <dbReference type="Proteomes" id="UP000053258"/>
    </source>
</evidence>
<organism evidence="10 11">
    <name type="scientific">Manacus vitellinus</name>
    <name type="common">golden-collared manakin</name>
    <dbReference type="NCBI Taxonomy" id="328815"/>
    <lineage>
        <taxon>Eukaryota</taxon>
        <taxon>Metazoa</taxon>
        <taxon>Chordata</taxon>
        <taxon>Craniata</taxon>
        <taxon>Vertebrata</taxon>
        <taxon>Euteleostomi</taxon>
        <taxon>Archelosauria</taxon>
        <taxon>Archosauria</taxon>
        <taxon>Dinosauria</taxon>
        <taxon>Saurischia</taxon>
        <taxon>Theropoda</taxon>
        <taxon>Coelurosauria</taxon>
        <taxon>Aves</taxon>
        <taxon>Neognathae</taxon>
        <taxon>Neoaves</taxon>
        <taxon>Telluraves</taxon>
        <taxon>Australaves</taxon>
        <taxon>Passeriformes</taxon>
        <taxon>Pipridae</taxon>
        <taxon>Manacus</taxon>
    </lineage>
</organism>
<comment type="subunit">
    <text evidence="9">Homotetramer.</text>
</comment>
<evidence type="ECO:0000256" key="3">
    <source>
        <dbReference type="ARBA" id="ARBA00022525"/>
    </source>
</evidence>